<organism evidence="1 2">
    <name type="scientific">Effrenium voratum</name>
    <dbReference type="NCBI Taxonomy" id="2562239"/>
    <lineage>
        <taxon>Eukaryota</taxon>
        <taxon>Sar</taxon>
        <taxon>Alveolata</taxon>
        <taxon>Dinophyceae</taxon>
        <taxon>Suessiales</taxon>
        <taxon>Symbiodiniaceae</taxon>
        <taxon>Effrenium</taxon>
    </lineage>
</organism>
<comment type="caution">
    <text evidence="1">The sequence shown here is derived from an EMBL/GenBank/DDBJ whole genome shotgun (WGS) entry which is preliminary data.</text>
</comment>
<evidence type="ECO:0000313" key="1">
    <source>
        <dbReference type="EMBL" id="CAJ1379868.1"/>
    </source>
</evidence>
<protein>
    <submittedName>
        <fullName evidence="1">Uncharacterized protein</fullName>
    </submittedName>
</protein>
<reference evidence="1" key="1">
    <citation type="submission" date="2023-08" db="EMBL/GenBank/DDBJ databases">
        <authorList>
            <person name="Chen Y."/>
            <person name="Shah S."/>
            <person name="Dougan E. K."/>
            <person name="Thang M."/>
            <person name="Chan C."/>
        </authorList>
    </citation>
    <scope>NUCLEOTIDE SEQUENCE</scope>
</reference>
<sequence>RRHPQLHPGSDCFVFETKRIPAMLPALGYVFIGSPPFGQLLLEAMKTTSGSEPLVWNRHLTFHLDLQRRKFDWKDNSHESQEFVLYNNIAGFGLSENGIVFSTRKATRELMEEVATSFTYPSSVLLDKLGHFVDLEQCFQESGTIVAVVMVLLGTRSGGESSTVMGFDLWRPDSDAPTELWANRGRRRMFTLPPNLQGKVFGPSIVLATTSLPFAAGDCFGWVWLHDWAGVLLGATASSGRVRYNATERSFEPKGPQAFTTAINQRFAIRAIVEYDSVLRSLGVR</sequence>
<dbReference type="EMBL" id="CAUJNA010000664">
    <property type="protein sequence ID" value="CAJ1379868.1"/>
    <property type="molecule type" value="Genomic_DNA"/>
</dbReference>
<proteinExistence type="predicted"/>
<name>A0AA36I443_9DINO</name>
<keyword evidence="2" id="KW-1185">Reference proteome</keyword>
<accession>A0AA36I443</accession>
<dbReference type="AlphaFoldDB" id="A0AA36I443"/>
<evidence type="ECO:0000313" key="2">
    <source>
        <dbReference type="Proteomes" id="UP001178507"/>
    </source>
</evidence>
<gene>
    <name evidence="1" type="ORF">EVOR1521_LOCUS7974</name>
</gene>
<feature type="non-terminal residue" evidence="1">
    <location>
        <position position="285"/>
    </location>
</feature>
<dbReference type="Proteomes" id="UP001178507">
    <property type="component" value="Unassembled WGS sequence"/>
</dbReference>